<reference evidence="1" key="1">
    <citation type="submission" date="2024-05" db="EMBL/GenBank/DDBJ databases">
        <title>Planctomycetes of the genus Singulisphaera possess chitinolytic capabilities.</title>
        <authorList>
            <person name="Ivanova A."/>
        </authorList>
    </citation>
    <scope>NUCLEOTIDE SEQUENCE</scope>
    <source>
        <strain evidence="1">Ch08T</strain>
    </source>
</reference>
<sequence>MQSRIMYVEDKASGLTGPASIGRVTFSQTGRTLYYRGKAFQSLSGQGYKANYSEVESGAWFWISGCRKDGCDSLYPQVIEIDEDVREEYWLSVRGCPANVALKSFRSPGKYTKSGPVTA</sequence>
<dbReference type="EMBL" id="CP155447">
    <property type="protein sequence ID" value="XBH06907.1"/>
    <property type="molecule type" value="Genomic_DNA"/>
</dbReference>
<organism evidence="1">
    <name type="scientific">Singulisphaera sp. Ch08</name>
    <dbReference type="NCBI Taxonomy" id="3120278"/>
    <lineage>
        <taxon>Bacteria</taxon>
        <taxon>Pseudomonadati</taxon>
        <taxon>Planctomycetota</taxon>
        <taxon>Planctomycetia</taxon>
        <taxon>Isosphaerales</taxon>
        <taxon>Isosphaeraceae</taxon>
        <taxon>Singulisphaera</taxon>
    </lineage>
</organism>
<proteinExistence type="predicted"/>
<protein>
    <submittedName>
        <fullName evidence="1">1-deoxy-D-xylulose-5-phosphate synthase</fullName>
    </submittedName>
</protein>
<evidence type="ECO:0000313" key="1">
    <source>
        <dbReference type="EMBL" id="XBH06907.1"/>
    </source>
</evidence>
<dbReference type="RefSeq" id="WP_406699755.1">
    <property type="nucleotide sequence ID" value="NZ_CP155447.1"/>
</dbReference>
<accession>A0AAU7CMX6</accession>
<dbReference type="AlphaFoldDB" id="A0AAU7CMX6"/>
<gene>
    <name evidence="1" type="ORF">V5E97_12940</name>
</gene>
<name>A0AAU7CMX6_9BACT</name>